<dbReference type="Proteomes" id="UP000596742">
    <property type="component" value="Unassembled WGS sequence"/>
</dbReference>
<dbReference type="Gene3D" id="1.25.40.20">
    <property type="entry name" value="Ankyrin repeat-containing domain"/>
    <property type="match status" value="1"/>
</dbReference>
<dbReference type="GO" id="GO:0005737">
    <property type="term" value="C:cytoplasm"/>
    <property type="evidence" value="ECO:0007669"/>
    <property type="project" value="TreeGrafter"/>
</dbReference>
<keyword evidence="1" id="KW-0677">Repeat</keyword>
<evidence type="ECO:0000256" key="2">
    <source>
        <dbReference type="ARBA" id="ARBA00023043"/>
    </source>
</evidence>
<keyword evidence="5" id="KW-1185">Reference proteome</keyword>
<dbReference type="SMART" id="SM00248">
    <property type="entry name" value="ANK"/>
    <property type="match status" value="2"/>
</dbReference>
<dbReference type="SUPFAM" id="SSF48403">
    <property type="entry name" value="Ankyrin repeat"/>
    <property type="match status" value="1"/>
</dbReference>
<dbReference type="GO" id="GO:0005634">
    <property type="term" value="C:nucleus"/>
    <property type="evidence" value="ECO:0007669"/>
    <property type="project" value="TreeGrafter"/>
</dbReference>
<dbReference type="EMBL" id="UYJE01008978">
    <property type="protein sequence ID" value="VDI69015.1"/>
    <property type="molecule type" value="Genomic_DNA"/>
</dbReference>
<dbReference type="PANTHER" id="PTHR24189:SF50">
    <property type="entry name" value="ANKYRIN REPEAT AND SOCS BOX PROTEIN 2"/>
    <property type="match status" value="1"/>
</dbReference>
<name>A0A8B6GTI1_MYTGA</name>
<comment type="caution">
    <text evidence="4">The sequence shown here is derived from an EMBL/GenBank/DDBJ whole genome shotgun (WGS) entry which is preliminary data.</text>
</comment>
<dbReference type="PROSITE" id="PS50297">
    <property type="entry name" value="ANK_REP_REGION"/>
    <property type="match status" value="2"/>
</dbReference>
<organism evidence="4 5">
    <name type="scientific">Mytilus galloprovincialis</name>
    <name type="common">Mediterranean mussel</name>
    <dbReference type="NCBI Taxonomy" id="29158"/>
    <lineage>
        <taxon>Eukaryota</taxon>
        <taxon>Metazoa</taxon>
        <taxon>Spiralia</taxon>
        <taxon>Lophotrochozoa</taxon>
        <taxon>Mollusca</taxon>
        <taxon>Bivalvia</taxon>
        <taxon>Autobranchia</taxon>
        <taxon>Pteriomorphia</taxon>
        <taxon>Mytilida</taxon>
        <taxon>Mytiloidea</taxon>
        <taxon>Mytilidae</taxon>
        <taxon>Mytilinae</taxon>
        <taxon>Mytilus</taxon>
    </lineage>
</organism>
<feature type="repeat" description="ANK" evidence="3">
    <location>
        <begin position="4"/>
        <end position="38"/>
    </location>
</feature>
<dbReference type="PROSITE" id="PS50088">
    <property type="entry name" value="ANK_REPEAT"/>
    <property type="match status" value="2"/>
</dbReference>
<dbReference type="InterPro" id="IPR002110">
    <property type="entry name" value="Ankyrin_rpt"/>
</dbReference>
<evidence type="ECO:0008006" key="6">
    <source>
        <dbReference type="Google" id="ProtNLM"/>
    </source>
</evidence>
<feature type="repeat" description="ANK" evidence="3">
    <location>
        <begin position="39"/>
        <end position="74"/>
    </location>
</feature>
<dbReference type="GO" id="GO:2000812">
    <property type="term" value="P:regulation of barbed-end actin filament capping"/>
    <property type="evidence" value="ECO:0007669"/>
    <property type="project" value="TreeGrafter"/>
</dbReference>
<sequence>MSFKGRTALHVAANQWDINLDVIRLLLENGCKPDDKDEQGRTALHVAADNRWKRNLDVIRLLLENGCKPDEKDKQLSMTMENIVNREHRRNWLTKIHRLRQQRGWDMDENRIIMFFSTINGYHHFHTMPIEFGEEEYVMLCVPEPENRYDNLAVLVKEENSNQIIGRVPRYICNTISLGFRVSKKLIRALCLYTGTHHNEGPIQGGGIKLHCVYVLEYEPSTLMQEIVQVAGFLKDHVPDNCIYL</sequence>
<dbReference type="PANTHER" id="PTHR24189">
    <property type="entry name" value="MYOTROPHIN"/>
    <property type="match status" value="1"/>
</dbReference>
<protein>
    <recommendedName>
        <fullName evidence="6">ANK_REP_REGION domain-containing protein</fullName>
    </recommendedName>
</protein>
<gene>
    <name evidence="4" type="ORF">MGAL_10B029118</name>
</gene>
<dbReference type="InterPro" id="IPR036770">
    <property type="entry name" value="Ankyrin_rpt-contain_sf"/>
</dbReference>
<evidence type="ECO:0000256" key="1">
    <source>
        <dbReference type="ARBA" id="ARBA00022737"/>
    </source>
</evidence>
<evidence type="ECO:0000256" key="3">
    <source>
        <dbReference type="PROSITE-ProRule" id="PRU00023"/>
    </source>
</evidence>
<evidence type="ECO:0000313" key="5">
    <source>
        <dbReference type="Proteomes" id="UP000596742"/>
    </source>
</evidence>
<dbReference type="OrthoDB" id="10071127at2759"/>
<keyword evidence="2 3" id="KW-0040">ANK repeat</keyword>
<dbReference type="InterPro" id="IPR050745">
    <property type="entry name" value="Multifunctional_regulatory"/>
</dbReference>
<reference evidence="4" key="1">
    <citation type="submission" date="2018-11" db="EMBL/GenBank/DDBJ databases">
        <authorList>
            <person name="Alioto T."/>
            <person name="Alioto T."/>
        </authorList>
    </citation>
    <scope>NUCLEOTIDE SEQUENCE</scope>
</reference>
<dbReference type="Pfam" id="PF12796">
    <property type="entry name" value="Ank_2"/>
    <property type="match status" value="1"/>
</dbReference>
<accession>A0A8B6GTI1</accession>
<dbReference type="AlphaFoldDB" id="A0A8B6GTI1"/>
<evidence type="ECO:0000313" key="4">
    <source>
        <dbReference type="EMBL" id="VDI69015.1"/>
    </source>
</evidence>
<proteinExistence type="predicted"/>